<evidence type="ECO:0000313" key="4">
    <source>
        <dbReference type="Proteomes" id="UP000274772"/>
    </source>
</evidence>
<feature type="signal peptide" evidence="2">
    <location>
        <begin position="1"/>
        <end position="27"/>
    </location>
</feature>
<dbReference type="GeneID" id="58049985"/>
<dbReference type="Proteomes" id="UP000274772">
    <property type="component" value="Chromosome"/>
</dbReference>
<gene>
    <name evidence="3" type="ORF">JMUB590_0205</name>
</gene>
<proteinExistence type="predicted"/>
<evidence type="ECO:0000256" key="1">
    <source>
        <dbReference type="SAM" id="MobiDB-lite"/>
    </source>
</evidence>
<keyword evidence="2" id="KW-0732">Signal</keyword>
<evidence type="ECO:0000256" key="2">
    <source>
        <dbReference type="SAM" id="SignalP"/>
    </source>
</evidence>
<feature type="chain" id="PRO_5045272951" description="LPXAG surface protein" evidence="2">
    <location>
        <begin position="28"/>
        <end position="214"/>
    </location>
</feature>
<dbReference type="EMBL" id="AP018586">
    <property type="protein sequence ID" value="BBD91315.1"/>
    <property type="molecule type" value="Genomic_DNA"/>
</dbReference>
<accession>A0ABM7FTB9</accession>
<name>A0ABM7FTB9_9STAP</name>
<feature type="region of interest" description="Disordered" evidence="1">
    <location>
        <begin position="139"/>
        <end position="159"/>
    </location>
</feature>
<reference evidence="3 4" key="1">
    <citation type="submission" date="2018-05" db="EMBL/GenBank/DDBJ databases">
        <title>Complete genome sequencing of three human clinical isolates of Staphylococcus caprae reveals virulence factors similar to those of S. epidermidis and S. capitis.</title>
        <authorList>
            <person name="Watanabe S."/>
            <person name="Cui L."/>
        </authorList>
    </citation>
    <scope>NUCLEOTIDE SEQUENCE [LARGE SCALE GENOMIC DNA]</scope>
    <source>
        <strain evidence="3 4">JMUB590</strain>
    </source>
</reference>
<evidence type="ECO:0008006" key="5">
    <source>
        <dbReference type="Google" id="ProtNLM"/>
    </source>
</evidence>
<evidence type="ECO:0000313" key="3">
    <source>
        <dbReference type="EMBL" id="BBD91315.1"/>
    </source>
</evidence>
<dbReference type="RefSeq" id="WP_002444715.1">
    <property type="nucleotide sequence ID" value="NZ_AP018585.1"/>
</dbReference>
<sequence>MKKVTLLSSAVLAGTIALSGLTGVANASEYHHGNTATYKEKVESLTKLKKDGIISNKEFNTKMGYLKEFDKHGRTDMGARPYAGIAPRGMTSKQYSELEYNVGNANEMPDSVFNKRVDKETQKIANKYGNTIYAPQKTYKPKSTQTHQGNRPYAGIPPKGMTEAQYAELEKNVGDTSKMSKKAFEKKVDKETQKIADKYNTTIYAPQKTFKPHK</sequence>
<organism evidence="3 4">
    <name type="scientific">Staphylococcus caprae</name>
    <dbReference type="NCBI Taxonomy" id="29380"/>
    <lineage>
        <taxon>Bacteria</taxon>
        <taxon>Bacillati</taxon>
        <taxon>Bacillota</taxon>
        <taxon>Bacilli</taxon>
        <taxon>Bacillales</taxon>
        <taxon>Staphylococcaceae</taxon>
        <taxon>Staphylococcus</taxon>
    </lineage>
</organism>
<keyword evidence="4" id="KW-1185">Reference proteome</keyword>
<protein>
    <recommendedName>
        <fullName evidence="5">LPXAG surface protein</fullName>
    </recommendedName>
</protein>